<dbReference type="SUPFAM" id="SSF101386">
    <property type="entry name" value="all-alpha NTP pyrophosphatases"/>
    <property type="match status" value="1"/>
</dbReference>
<organism evidence="1 2">
    <name type="scientific">Microbispora triticiradicis</name>
    <dbReference type="NCBI Taxonomy" id="2200763"/>
    <lineage>
        <taxon>Bacteria</taxon>
        <taxon>Bacillati</taxon>
        <taxon>Actinomycetota</taxon>
        <taxon>Actinomycetes</taxon>
        <taxon>Streptosporangiales</taxon>
        <taxon>Streptosporangiaceae</taxon>
        <taxon>Microbispora</taxon>
    </lineage>
</organism>
<gene>
    <name evidence="1" type="ORF">FED44_13685</name>
</gene>
<dbReference type="EMBL" id="VANP01000004">
    <property type="protein sequence ID" value="TLP60894.1"/>
    <property type="molecule type" value="Genomic_DNA"/>
</dbReference>
<name>A0A5R8Z5Q5_9ACTN</name>
<proteinExistence type="predicted"/>
<keyword evidence="2" id="KW-1185">Reference proteome</keyword>
<dbReference type="InterPro" id="IPR038735">
    <property type="entry name" value="MSMEG_1276-like_NTP-PPase_dom"/>
</dbReference>
<protein>
    <submittedName>
        <fullName evidence="1">Phosphoribosyl-ATP pyrophosphohydrolase</fullName>
    </submittedName>
</protein>
<evidence type="ECO:0000313" key="1">
    <source>
        <dbReference type="EMBL" id="TLP60894.1"/>
    </source>
</evidence>
<sequence>MGKLVRDKIPDLIRRDGREPVVTMLDDVAYREALLDKLLEESFELRDASAEQVPAEIVDVLEVLRALAQVHGQDWRDIEELADVKRAERGGFHDRVYLG</sequence>
<dbReference type="GO" id="GO:0016787">
    <property type="term" value="F:hydrolase activity"/>
    <property type="evidence" value="ECO:0007669"/>
    <property type="project" value="UniProtKB-KW"/>
</dbReference>
<dbReference type="OrthoDB" id="9813491at2"/>
<reference evidence="1" key="1">
    <citation type="submission" date="2019-05" db="EMBL/GenBank/DDBJ databases">
        <title>Isolation, diversity and antifungal activity of Actinobacteria from wheat.</title>
        <authorList>
            <person name="Yu B."/>
        </authorList>
    </citation>
    <scope>NUCLEOTIDE SEQUENCE [LARGE SCALE GENOMIC DNA]</scope>
    <source>
        <strain evidence="1">NEAU-HEGS1-5</strain>
    </source>
</reference>
<dbReference type="AlphaFoldDB" id="A0A5R8Z5Q5"/>
<dbReference type="CDD" id="cd11532">
    <property type="entry name" value="NTP-PPase_COG4997"/>
    <property type="match status" value="1"/>
</dbReference>
<evidence type="ECO:0000313" key="2">
    <source>
        <dbReference type="Proteomes" id="UP000309033"/>
    </source>
</evidence>
<comment type="caution">
    <text evidence="1">The sequence shown here is derived from an EMBL/GenBank/DDBJ whole genome shotgun (WGS) entry which is preliminary data.</text>
</comment>
<accession>A0A5R8Z5Q5</accession>
<dbReference type="Proteomes" id="UP000309033">
    <property type="component" value="Unassembled WGS sequence"/>
</dbReference>